<keyword evidence="2" id="KW-1185">Reference proteome</keyword>
<feature type="compositionally biased region" description="Basic and acidic residues" evidence="1">
    <location>
        <begin position="266"/>
        <end position="286"/>
    </location>
</feature>
<feature type="compositionally biased region" description="Basic residues" evidence="1">
    <location>
        <begin position="347"/>
        <end position="363"/>
    </location>
</feature>
<feature type="compositionally biased region" description="Basic and acidic residues" evidence="1">
    <location>
        <begin position="157"/>
        <end position="194"/>
    </location>
</feature>
<organism evidence="2 3">
    <name type="scientific">Petromyzon marinus</name>
    <name type="common">Sea lamprey</name>
    <dbReference type="NCBI Taxonomy" id="7757"/>
    <lineage>
        <taxon>Eukaryota</taxon>
        <taxon>Metazoa</taxon>
        <taxon>Chordata</taxon>
        <taxon>Craniata</taxon>
        <taxon>Vertebrata</taxon>
        <taxon>Cyclostomata</taxon>
        <taxon>Hyperoartia</taxon>
        <taxon>Petromyzontiformes</taxon>
        <taxon>Petromyzontidae</taxon>
        <taxon>Petromyzon</taxon>
    </lineage>
</organism>
<feature type="compositionally biased region" description="Basic and acidic residues" evidence="1">
    <location>
        <begin position="206"/>
        <end position="226"/>
    </location>
</feature>
<dbReference type="KEGG" id="pmrn:116937289"/>
<dbReference type="Gene3D" id="3.30.420.10">
    <property type="entry name" value="Ribonuclease H-like superfamily/Ribonuclease H"/>
    <property type="match status" value="1"/>
</dbReference>
<dbReference type="GO" id="GO:0003676">
    <property type="term" value="F:nucleic acid binding"/>
    <property type="evidence" value="ECO:0007669"/>
    <property type="project" value="InterPro"/>
</dbReference>
<evidence type="ECO:0000256" key="1">
    <source>
        <dbReference type="SAM" id="MobiDB-lite"/>
    </source>
</evidence>
<feature type="compositionally biased region" description="Basic and acidic residues" evidence="1">
    <location>
        <begin position="235"/>
        <end position="255"/>
    </location>
</feature>
<feature type="region of interest" description="Disordered" evidence="1">
    <location>
        <begin position="61"/>
        <end position="451"/>
    </location>
</feature>
<feature type="compositionally biased region" description="Basic and acidic residues" evidence="1">
    <location>
        <begin position="132"/>
        <end position="141"/>
    </location>
</feature>
<dbReference type="InterPro" id="IPR050951">
    <property type="entry name" value="Retrovirus_Pol_polyprotein"/>
</dbReference>
<dbReference type="PANTHER" id="PTHR37984">
    <property type="entry name" value="PROTEIN CBG26694"/>
    <property type="match status" value="1"/>
</dbReference>
<dbReference type="PANTHER" id="PTHR37984:SF12">
    <property type="entry name" value="RIBONUCLEASE H"/>
    <property type="match status" value="1"/>
</dbReference>
<accession>A0AAJ7SJ39</accession>
<feature type="compositionally biased region" description="Polar residues" evidence="1">
    <location>
        <begin position="75"/>
        <end position="86"/>
    </location>
</feature>
<gene>
    <name evidence="3" type="primary">LOC116937289</name>
</gene>
<feature type="compositionally biased region" description="Basic residues" evidence="1">
    <location>
        <begin position="371"/>
        <end position="403"/>
    </location>
</feature>
<feature type="compositionally biased region" description="Basic and acidic residues" evidence="1">
    <location>
        <begin position="330"/>
        <end position="346"/>
    </location>
</feature>
<name>A0AAJ7SJ39_PETMA</name>
<dbReference type="RefSeq" id="XP_032800244.1">
    <property type="nucleotide sequence ID" value="XM_032944353.1"/>
</dbReference>
<sequence>MKCSKAKRDVKIAEIARLDSYLLTQTDRERLWTGEKFDRERKEKLSLIEEVERLHALVREKESALNAPAGPPDVGTQNTYGSNSLPHSEPCGRSQGPDPTKSMATTQSDFDKGTPSQIEEREGEIRTQTGKQEADHPEVKESQNINPKSPGYSVLIERQRAELGRNEQHDIDNSPERRTLRKYDRHDADDRDGSLGRLLPRKHDRRGIYGRDYSPEKHSSRKHDQPVPDSSVSSPERRTLRKCDRHGADDRDSSLGKRTSRKHDRRGTYSRDHSPGRRTSRQHDQSDADSSDSSPERRTSRKRDQHNTGTRDSSPEKRTTLKNSQRKTTRTTDDKHRNPDNHVAQDKHKHSTSPSSHHTRSRRREGQGQKHSPHRHSSRRSRTPTHRHGSHDPHKRNKGHKPRDRYESSDRGRSRHRHGKHDSSDSEGRDSSSDNSSESDASDDDQLSEYSFSRRDWDTKLPLVLMAMRATPNRATGRTPFEIMTGRLMTLPVHLLYVPAEDETPTAMTPTEYLSGLNSHLQSTFAMVRDQLQEEAQGSKAYYDRKASHTEYQLGDQVLYLNYEKRKQKCRKFLPSWTGPHEIADKMSPVIYQLKITKTGREQQYKWVHINQIKPYPVLVEQEQE</sequence>
<reference evidence="3" key="1">
    <citation type="submission" date="2025-08" db="UniProtKB">
        <authorList>
            <consortium name="RefSeq"/>
        </authorList>
    </citation>
    <scope>IDENTIFICATION</scope>
    <source>
        <tissue evidence="3">Sperm</tissue>
    </source>
</reference>
<dbReference type="InterPro" id="IPR036397">
    <property type="entry name" value="RNaseH_sf"/>
</dbReference>
<evidence type="ECO:0000313" key="2">
    <source>
        <dbReference type="Proteomes" id="UP001318040"/>
    </source>
</evidence>
<evidence type="ECO:0000313" key="3">
    <source>
        <dbReference type="RefSeq" id="XP_032800244.1"/>
    </source>
</evidence>
<feature type="compositionally biased region" description="Basic and acidic residues" evidence="1">
    <location>
        <begin position="421"/>
        <end position="432"/>
    </location>
</feature>
<dbReference type="Proteomes" id="UP001318040">
    <property type="component" value="Unplaced"/>
</dbReference>
<dbReference type="AlphaFoldDB" id="A0AAJ7SJ39"/>
<protein>
    <submittedName>
        <fullName evidence="3">Protein starmaker-like</fullName>
    </submittedName>
</protein>
<proteinExistence type="predicted"/>